<proteinExistence type="predicted"/>
<evidence type="ECO:0008006" key="5">
    <source>
        <dbReference type="Google" id="ProtNLM"/>
    </source>
</evidence>
<keyword evidence="2" id="KW-0472">Membrane</keyword>
<keyword evidence="2" id="KW-0812">Transmembrane</keyword>
<evidence type="ECO:0000313" key="4">
    <source>
        <dbReference type="Proteomes" id="UP001230145"/>
    </source>
</evidence>
<dbReference type="RefSeq" id="WP_307634131.1">
    <property type="nucleotide sequence ID" value="NZ_JAUSQL010000001.1"/>
</dbReference>
<feature type="transmembrane region" description="Helical" evidence="2">
    <location>
        <begin position="620"/>
        <end position="638"/>
    </location>
</feature>
<keyword evidence="4" id="KW-1185">Reference proteome</keyword>
<dbReference type="InterPro" id="IPR013783">
    <property type="entry name" value="Ig-like_fold"/>
</dbReference>
<keyword evidence="2" id="KW-1133">Transmembrane helix</keyword>
<sequence>MRRLVVAALAALMLGIPGAGILSGLAWASPEDSATSGTAALSTVTITDLPAVLEPGDNLVVSVDVTNAGDEPLELTSVDLRAQSTTSISEFALHRWMNDLTPSTPVTRATISRSLAPGQTSTLRLSFPDAELPWPTGEFNWGPRGIEIAVNTDAGTIGTDRTMIVVASSADVTPYPTTAVVPISALTSEPVNRLLDDRARADGAAPDNPTQPAEPAQPDNPTQPAEPAQPDISKRVAAWDIAGVTLAVDRELEASPRHATRAALPSYDADITALRALGLTDQARRLGENAVFLPVSPPAEEDITFAQSLGMTVLIPDADYAPFSVLTYTPSAVTTFNKETVLATNSTISTTLEGRLSVPGREDIALDDLDMRQVAVALSAVHQRQRPNDPRPYVIAVPRAANDAAREAVSAVLGANWTTASSVNTLLSLIPDGTERVLNTPADATAGALTKNDAAAIDSSLAAFCAVAAIFDDADAKIAAATAGADQLTSVSWREDPAGRGAQIRAIAPTKEQLESIHVTTTSTINLISESSSLPVQVTNDFDQPVTVTVHLDVPDIRLRAPAPVEVTLPASSTTTVSVPVEAHGSGNLDVEVTVTNAQGTLVGAADVLRVRVRADWENVGTVVVAGFVGLIFVIGLVKSVRDGRRSKPVPPDDFVAAAKRS</sequence>
<evidence type="ECO:0000313" key="3">
    <source>
        <dbReference type="EMBL" id="MDP9831362.1"/>
    </source>
</evidence>
<dbReference type="Pfam" id="PF19516">
    <property type="entry name" value="DUF6049"/>
    <property type="match status" value="1"/>
</dbReference>
<dbReference type="EMBL" id="JAUSQL010000001">
    <property type="protein sequence ID" value="MDP9831362.1"/>
    <property type="molecule type" value="Genomic_DNA"/>
</dbReference>
<dbReference type="Gene3D" id="2.60.40.10">
    <property type="entry name" value="Immunoglobulins"/>
    <property type="match status" value="1"/>
</dbReference>
<gene>
    <name evidence="3" type="ORF">J2S45_000041</name>
</gene>
<evidence type="ECO:0000256" key="1">
    <source>
        <dbReference type="SAM" id="MobiDB-lite"/>
    </source>
</evidence>
<organism evidence="3 4">
    <name type="scientific">Trueperella abortisuis</name>
    <dbReference type="NCBI Taxonomy" id="445930"/>
    <lineage>
        <taxon>Bacteria</taxon>
        <taxon>Bacillati</taxon>
        <taxon>Actinomycetota</taxon>
        <taxon>Actinomycetes</taxon>
        <taxon>Actinomycetales</taxon>
        <taxon>Actinomycetaceae</taxon>
        <taxon>Trueperella</taxon>
    </lineage>
</organism>
<reference evidence="3 4" key="1">
    <citation type="submission" date="2023-07" db="EMBL/GenBank/DDBJ databases">
        <title>Sequencing the genomes of 1000 actinobacteria strains.</title>
        <authorList>
            <person name="Klenk H.-P."/>
        </authorList>
    </citation>
    <scope>NUCLEOTIDE SEQUENCE [LARGE SCALE GENOMIC DNA]</scope>
    <source>
        <strain evidence="3 4">DSM 19515</strain>
    </source>
</reference>
<comment type="caution">
    <text evidence="3">The sequence shown here is derived from an EMBL/GenBank/DDBJ whole genome shotgun (WGS) entry which is preliminary data.</text>
</comment>
<evidence type="ECO:0000256" key="2">
    <source>
        <dbReference type="SAM" id="Phobius"/>
    </source>
</evidence>
<name>A0ABT9PFX4_9ACTO</name>
<feature type="region of interest" description="Disordered" evidence="1">
    <location>
        <begin position="200"/>
        <end position="230"/>
    </location>
</feature>
<dbReference type="Proteomes" id="UP001230145">
    <property type="component" value="Unassembled WGS sequence"/>
</dbReference>
<protein>
    <recommendedName>
        <fullName evidence="5">Secreted protein</fullName>
    </recommendedName>
</protein>
<accession>A0ABT9PFX4</accession>
<dbReference type="InterPro" id="IPR046112">
    <property type="entry name" value="DUF6049"/>
</dbReference>